<evidence type="ECO:0000256" key="1">
    <source>
        <dbReference type="SAM" id="Phobius"/>
    </source>
</evidence>
<keyword evidence="1" id="KW-0472">Membrane</keyword>
<protein>
    <submittedName>
        <fullName evidence="2">Uncharacterized protein</fullName>
    </submittedName>
</protein>
<feature type="transmembrane region" description="Helical" evidence="1">
    <location>
        <begin position="47"/>
        <end position="64"/>
    </location>
</feature>
<dbReference type="Proteomes" id="UP000239209">
    <property type="component" value="Unassembled WGS sequence"/>
</dbReference>
<proteinExistence type="predicted"/>
<feature type="transmembrane region" description="Helical" evidence="1">
    <location>
        <begin position="132"/>
        <end position="152"/>
    </location>
</feature>
<evidence type="ECO:0000313" key="3">
    <source>
        <dbReference type="Proteomes" id="UP000239209"/>
    </source>
</evidence>
<feature type="transmembrane region" description="Helical" evidence="1">
    <location>
        <begin position="262"/>
        <end position="281"/>
    </location>
</feature>
<feature type="transmembrane region" description="Helical" evidence="1">
    <location>
        <begin position="189"/>
        <end position="207"/>
    </location>
</feature>
<feature type="transmembrane region" description="Helical" evidence="1">
    <location>
        <begin position="293"/>
        <end position="313"/>
    </location>
</feature>
<keyword evidence="1" id="KW-1133">Transmembrane helix</keyword>
<dbReference type="EMBL" id="PVZG01000014">
    <property type="protein sequence ID" value="PRY23898.1"/>
    <property type="molecule type" value="Genomic_DNA"/>
</dbReference>
<reference evidence="2 3" key="1">
    <citation type="submission" date="2018-03" db="EMBL/GenBank/DDBJ databases">
        <title>Genomic Encyclopedia of Archaeal and Bacterial Type Strains, Phase II (KMG-II): from individual species to whole genera.</title>
        <authorList>
            <person name="Goeker M."/>
        </authorList>
    </citation>
    <scope>NUCLEOTIDE SEQUENCE [LARGE SCALE GENOMIC DNA]</scope>
    <source>
        <strain evidence="2 3">DSM 45348</strain>
    </source>
</reference>
<accession>A0A2T0RRV1</accession>
<sequence>MPRPSAGVLGAAAVLLGTGTSLAGIVWDVQWHVDVGPDTFFTLSHLMLYSGSAIAGLAALAMVLRATFAQRAGRTADPAEGGRTVRVLKFDAPLGYLIAGAGAAMFLLYGLMDLWWHTVYGFDADLGSPPHVALFSSITVTMVGSVIVFGYARDRRWGRIGLVVSLPILMTFSPLMLNALAELPAPFDIEIVSAAFFCTLSMLLAAGITGRPAYAIRVAAVLGAMQLALWFFAPWASHSYASMVNLPLRDGLGDAPPELPSATPMFLLVAAAVGAGVLAYGRRAGMSMRLLPQLAGAVGGLVLAFSLDLQVPLVGNGPLAAPGTLVADALAGLLFGALAGFLAWRFAGLLRGESRKPIAIVVPGPAVQGGLA</sequence>
<evidence type="ECO:0000313" key="2">
    <source>
        <dbReference type="EMBL" id="PRY23898.1"/>
    </source>
</evidence>
<keyword evidence="3" id="KW-1185">Reference proteome</keyword>
<comment type="caution">
    <text evidence="2">The sequence shown here is derived from an EMBL/GenBank/DDBJ whole genome shotgun (WGS) entry which is preliminary data.</text>
</comment>
<name>A0A2T0RRV1_9ACTN</name>
<dbReference type="AlphaFoldDB" id="A0A2T0RRV1"/>
<organism evidence="2 3">
    <name type="scientific">Pseudosporangium ferrugineum</name>
    <dbReference type="NCBI Taxonomy" id="439699"/>
    <lineage>
        <taxon>Bacteria</taxon>
        <taxon>Bacillati</taxon>
        <taxon>Actinomycetota</taxon>
        <taxon>Actinomycetes</taxon>
        <taxon>Micromonosporales</taxon>
        <taxon>Micromonosporaceae</taxon>
        <taxon>Pseudosporangium</taxon>
    </lineage>
</organism>
<dbReference type="RefSeq" id="WP_146164162.1">
    <property type="nucleotide sequence ID" value="NZ_PVZG01000014.1"/>
</dbReference>
<gene>
    <name evidence="2" type="ORF">CLV70_11428</name>
</gene>
<feature type="transmembrane region" description="Helical" evidence="1">
    <location>
        <begin position="214"/>
        <end position="233"/>
    </location>
</feature>
<feature type="transmembrane region" description="Helical" evidence="1">
    <location>
        <begin position="159"/>
        <end position="177"/>
    </location>
</feature>
<feature type="transmembrane region" description="Helical" evidence="1">
    <location>
        <begin position="93"/>
        <end position="112"/>
    </location>
</feature>
<keyword evidence="1" id="KW-0812">Transmembrane</keyword>
<feature type="transmembrane region" description="Helical" evidence="1">
    <location>
        <begin position="325"/>
        <end position="347"/>
    </location>
</feature>
<dbReference type="OrthoDB" id="919086at2"/>